<dbReference type="PIRSF" id="PIRSF002736">
    <property type="entry name" value="Citrt_lyas_gamma"/>
    <property type="match status" value="1"/>
</dbReference>
<gene>
    <name evidence="4 6" type="primary">citD</name>
    <name evidence="6" type="ORF">NCTC11088_00373</name>
</gene>
<keyword evidence="6" id="KW-0456">Lyase</keyword>
<dbReference type="HAMAP" id="MF_00805">
    <property type="entry name" value="CitD"/>
    <property type="match status" value="1"/>
</dbReference>
<dbReference type="RefSeq" id="WP_004822070.1">
    <property type="nucleotide sequence ID" value="NZ_UGTH01000001.1"/>
</dbReference>
<protein>
    <recommendedName>
        <fullName evidence="4">Citrate lyase acyl carrier protein</fullName>
    </recommendedName>
    <alternativeName>
        <fullName evidence="4">Citrate lyase gamma chain</fullName>
    </alternativeName>
</protein>
<feature type="modified residue" description="O-(phosphoribosyl dephospho-coenzyme A)serine" evidence="4 5">
    <location>
        <position position="14"/>
    </location>
</feature>
<evidence type="ECO:0000256" key="3">
    <source>
        <dbReference type="ARBA" id="ARBA00022553"/>
    </source>
</evidence>
<evidence type="ECO:0000256" key="1">
    <source>
        <dbReference type="ARBA" id="ARBA00004496"/>
    </source>
</evidence>
<comment type="function">
    <text evidence="4">Covalent carrier of the coenzyme of citrate lyase.</text>
</comment>
<dbReference type="AlphaFoldDB" id="A0A379D9Y2"/>
<evidence type="ECO:0000256" key="4">
    <source>
        <dbReference type="HAMAP-Rule" id="MF_00805"/>
    </source>
</evidence>
<organism evidence="6 7">
    <name type="scientific">Peptoniphilus indolicus</name>
    <dbReference type="NCBI Taxonomy" id="33030"/>
    <lineage>
        <taxon>Bacteria</taxon>
        <taxon>Bacillati</taxon>
        <taxon>Bacillota</taxon>
        <taxon>Tissierellia</taxon>
        <taxon>Tissierellales</taxon>
        <taxon>Peptoniphilaceae</taxon>
        <taxon>Peptoniphilus</taxon>
    </lineage>
</organism>
<comment type="subunit">
    <text evidence="4">Oligomer with a subunit composition of (alpha,beta,gamma)6.</text>
</comment>
<evidence type="ECO:0000256" key="5">
    <source>
        <dbReference type="PIRSR" id="PIRSR002736-50"/>
    </source>
</evidence>
<evidence type="ECO:0000313" key="7">
    <source>
        <dbReference type="Proteomes" id="UP000254777"/>
    </source>
</evidence>
<name>A0A379D9Y2_9FIRM</name>
<reference evidence="6 7" key="1">
    <citation type="submission" date="2018-06" db="EMBL/GenBank/DDBJ databases">
        <authorList>
            <consortium name="Pathogen Informatics"/>
            <person name="Doyle S."/>
        </authorList>
    </citation>
    <scope>NUCLEOTIDE SEQUENCE [LARGE SCALE GENOMIC DNA]</scope>
    <source>
        <strain evidence="6 7">NCTC11088</strain>
    </source>
</reference>
<dbReference type="GO" id="GO:0005737">
    <property type="term" value="C:cytoplasm"/>
    <property type="evidence" value="ECO:0007669"/>
    <property type="project" value="UniProtKB-SubCell"/>
</dbReference>
<accession>A0A379D9Y2</accession>
<sequence>MELKHDAVAGTLESSDALVRVEPAEDLQVEIESSVMVQFGRQINETVREVLKDLEVEKAKVKVQDKGALECTLKARVETAVFRAVDQTSNLPWGSKL</sequence>
<dbReference type="Pfam" id="PF06857">
    <property type="entry name" value="ACP"/>
    <property type="match status" value="1"/>
</dbReference>
<comment type="subcellular location">
    <subcellularLocation>
        <location evidence="1 4">Cytoplasm</location>
    </subcellularLocation>
</comment>
<dbReference type="InterPro" id="IPR006495">
    <property type="entry name" value="CitD"/>
</dbReference>
<dbReference type="EMBL" id="UGTH01000001">
    <property type="protein sequence ID" value="SUB74620.1"/>
    <property type="molecule type" value="Genomic_DNA"/>
</dbReference>
<dbReference type="GO" id="GO:0016829">
    <property type="term" value="F:lyase activity"/>
    <property type="evidence" value="ECO:0007669"/>
    <property type="project" value="UniProtKB-KW"/>
</dbReference>
<evidence type="ECO:0000313" key="6">
    <source>
        <dbReference type="EMBL" id="SUB74620.1"/>
    </source>
</evidence>
<dbReference type="Proteomes" id="UP000254777">
    <property type="component" value="Unassembled WGS sequence"/>
</dbReference>
<proteinExistence type="inferred from homology"/>
<comment type="similarity">
    <text evidence="4">Belongs to the CitD family.</text>
</comment>
<dbReference type="NCBIfam" id="TIGR01608">
    <property type="entry name" value="citD"/>
    <property type="match status" value="1"/>
</dbReference>
<dbReference type="InterPro" id="IPR023439">
    <property type="entry name" value="Mal_deCO2ase/Cit_lyase_ACP"/>
</dbReference>
<keyword evidence="3 4" id="KW-0597">Phosphoprotein</keyword>
<dbReference type="NCBIfam" id="NF009726">
    <property type="entry name" value="PRK13253.1"/>
    <property type="match status" value="1"/>
</dbReference>
<keyword evidence="2 4" id="KW-0963">Cytoplasm</keyword>
<evidence type="ECO:0000256" key="2">
    <source>
        <dbReference type="ARBA" id="ARBA00022490"/>
    </source>
</evidence>